<keyword evidence="2" id="KW-1003">Cell membrane</keyword>
<keyword evidence="3 6" id="KW-0812">Transmembrane</keyword>
<reference evidence="7 8" key="1">
    <citation type="submission" date="2020-08" db="EMBL/GenBank/DDBJ databases">
        <title>Genomic Encyclopedia of Type Strains, Phase III (KMG-III): the genomes of soil and plant-associated and newly described type strains.</title>
        <authorList>
            <person name="Whitman W."/>
        </authorList>
    </citation>
    <scope>NUCLEOTIDE SEQUENCE [LARGE SCALE GENOMIC DNA]</scope>
    <source>
        <strain evidence="7 8">CECT 8234</strain>
    </source>
</reference>
<comment type="subcellular location">
    <subcellularLocation>
        <location evidence="1">Cell membrane</location>
    </subcellularLocation>
</comment>
<name>A0A7W5C6Q7_9BACL</name>
<keyword evidence="7" id="KW-0282">Flagellum</keyword>
<sequence length="199" mass="22071">MAIWPRFAAAAALDGSSASNDEQMVFTGSNDLAGSLVWVIVALAIVIVLIIFVIKWLSQRNRMWGANRSLRSLGGIALGQNNSMQVVEIAGRIYIVGVGESITLIDKLDDPEQVTAVIAALERQKDAGWGNDVVGQVINKLKNRNKKNESEPINEQWNKSSSFEDLLQNKLSQQADRKQQLESLLHNSKLNERLMDDEK</sequence>
<evidence type="ECO:0000313" key="8">
    <source>
        <dbReference type="Proteomes" id="UP000518605"/>
    </source>
</evidence>
<evidence type="ECO:0000313" key="7">
    <source>
        <dbReference type="EMBL" id="MBB3152098.1"/>
    </source>
</evidence>
<evidence type="ECO:0000256" key="6">
    <source>
        <dbReference type="SAM" id="Phobius"/>
    </source>
</evidence>
<dbReference type="GO" id="GO:0044781">
    <property type="term" value="P:bacterial-type flagellum organization"/>
    <property type="evidence" value="ECO:0007669"/>
    <property type="project" value="InterPro"/>
</dbReference>
<keyword evidence="5 6" id="KW-0472">Membrane</keyword>
<accession>A0A7W5C6Q7</accession>
<feature type="transmembrane region" description="Helical" evidence="6">
    <location>
        <begin position="34"/>
        <end position="54"/>
    </location>
</feature>
<dbReference type="AlphaFoldDB" id="A0A7W5C6Q7"/>
<keyword evidence="7" id="KW-0966">Cell projection</keyword>
<dbReference type="InterPro" id="IPR022781">
    <property type="entry name" value="Flagellar_biosynth_FliO"/>
</dbReference>
<evidence type="ECO:0000256" key="2">
    <source>
        <dbReference type="ARBA" id="ARBA00022475"/>
    </source>
</evidence>
<evidence type="ECO:0000256" key="3">
    <source>
        <dbReference type="ARBA" id="ARBA00022692"/>
    </source>
</evidence>
<dbReference type="Proteomes" id="UP000518605">
    <property type="component" value="Unassembled WGS sequence"/>
</dbReference>
<proteinExistence type="predicted"/>
<evidence type="ECO:0000256" key="4">
    <source>
        <dbReference type="ARBA" id="ARBA00022989"/>
    </source>
</evidence>
<gene>
    <name evidence="7" type="ORF">FHS16_002144</name>
</gene>
<dbReference type="Pfam" id="PF04347">
    <property type="entry name" value="FliO"/>
    <property type="match status" value="1"/>
</dbReference>
<evidence type="ECO:0000256" key="5">
    <source>
        <dbReference type="ARBA" id="ARBA00023136"/>
    </source>
</evidence>
<dbReference type="GO" id="GO:0016020">
    <property type="term" value="C:membrane"/>
    <property type="evidence" value="ECO:0007669"/>
    <property type="project" value="InterPro"/>
</dbReference>
<dbReference type="EMBL" id="JACHXW010000005">
    <property type="protein sequence ID" value="MBB3152098.1"/>
    <property type="molecule type" value="Genomic_DNA"/>
</dbReference>
<dbReference type="RefSeq" id="WP_183561719.1">
    <property type="nucleotide sequence ID" value="NZ_CBCSLB010000003.1"/>
</dbReference>
<comment type="caution">
    <text evidence="7">The sequence shown here is derived from an EMBL/GenBank/DDBJ whole genome shotgun (WGS) entry which is preliminary data.</text>
</comment>
<keyword evidence="8" id="KW-1185">Reference proteome</keyword>
<organism evidence="7 8">
    <name type="scientific">Paenibacillus endophyticus</name>
    <dbReference type="NCBI Taxonomy" id="1294268"/>
    <lineage>
        <taxon>Bacteria</taxon>
        <taxon>Bacillati</taxon>
        <taxon>Bacillota</taxon>
        <taxon>Bacilli</taxon>
        <taxon>Bacillales</taxon>
        <taxon>Paenibacillaceae</taxon>
        <taxon>Paenibacillus</taxon>
    </lineage>
</organism>
<keyword evidence="7" id="KW-0969">Cilium</keyword>
<keyword evidence="4 6" id="KW-1133">Transmembrane helix</keyword>
<protein>
    <submittedName>
        <fullName evidence="7">Flagellar protein FliO/FliZ</fullName>
    </submittedName>
</protein>
<evidence type="ECO:0000256" key="1">
    <source>
        <dbReference type="ARBA" id="ARBA00004236"/>
    </source>
</evidence>